<proteinExistence type="predicted"/>
<dbReference type="EMBL" id="LSCR01000012">
    <property type="protein sequence ID" value="KXB34679.1"/>
    <property type="molecule type" value="Genomic_DNA"/>
</dbReference>
<dbReference type="NCBIfam" id="TIGR01662">
    <property type="entry name" value="HAD-SF-IIIA"/>
    <property type="match status" value="1"/>
</dbReference>
<gene>
    <name evidence="1" type="ORF">HMPREF3192_00778</name>
</gene>
<evidence type="ECO:0000313" key="2">
    <source>
        <dbReference type="Proteomes" id="UP000070675"/>
    </source>
</evidence>
<dbReference type="InterPro" id="IPR036412">
    <property type="entry name" value="HAD-like_sf"/>
</dbReference>
<comment type="caution">
    <text evidence="1">The sequence shown here is derived from an EMBL/GenBank/DDBJ whole genome shotgun (WGS) entry which is preliminary data.</text>
</comment>
<reference evidence="2" key="1">
    <citation type="submission" date="2016-01" db="EMBL/GenBank/DDBJ databases">
        <authorList>
            <person name="Mitreva M."/>
            <person name="Pepin K.H."/>
            <person name="Mihindukulasuriya K.A."/>
            <person name="Fulton R."/>
            <person name="Fronick C."/>
            <person name="O'Laughlin M."/>
            <person name="Miner T."/>
            <person name="Herter B."/>
            <person name="Rosa B.A."/>
            <person name="Cordes M."/>
            <person name="Tomlinson C."/>
            <person name="Wollam A."/>
            <person name="Palsikar V.B."/>
            <person name="Mardis E.R."/>
            <person name="Wilson R.K."/>
        </authorList>
    </citation>
    <scope>NUCLEOTIDE SEQUENCE [LARGE SCALE GENOMIC DNA]</scope>
    <source>
        <strain evidence="2">DNF00019</strain>
    </source>
</reference>
<dbReference type="SUPFAM" id="SSF56784">
    <property type="entry name" value="HAD-like"/>
    <property type="match status" value="1"/>
</dbReference>
<dbReference type="InterPro" id="IPR006549">
    <property type="entry name" value="HAD-SF_hydro_IIIA"/>
</dbReference>
<dbReference type="NCBIfam" id="TIGR01668">
    <property type="entry name" value="YqeG_hyp_ppase"/>
    <property type="match status" value="1"/>
</dbReference>
<dbReference type="PATRIC" id="fig|1393034.3.peg.754"/>
<organism evidence="1 2">
    <name type="scientific">Atopobium deltae</name>
    <dbReference type="NCBI Taxonomy" id="1393034"/>
    <lineage>
        <taxon>Bacteria</taxon>
        <taxon>Bacillati</taxon>
        <taxon>Actinomycetota</taxon>
        <taxon>Coriobacteriia</taxon>
        <taxon>Coriobacteriales</taxon>
        <taxon>Atopobiaceae</taxon>
        <taxon>Atopobium</taxon>
    </lineage>
</organism>
<dbReference type="STRING" id="1393034.HMPREF3192_00778"/>
<dbReference type="AlphaFoldDB" id="A0A133XUV1"/>
<evidence type="ECO:0000313" key="1">
    <source>
        <dbReference type="EMBL" id="KXB34679.1"/>
    </source>
</evidence>
<protein>
    <submittedName>
        <fullName evidence="1">HAD phosphatase, family IIIA</fullName>
    </submittedName>
</protein>
<dbReference type="GO" id="GO:0008962">
    <property type="term" value="F:phosphatidylglycerophosphatase activity"/>
    <property type="evidence" value="ECO:0007669"/>
    <property type="project" value="InterPro"/>
</dbReference>
<name>A0A133XUV1_9ACTN</name>
<dbReference type="InterPro" id="IPR023214">
    <property type="entry name" value="HAD_sf"/>
</dbReference>
<accession>A0A133XUV1</accession>
<dbReference type="Gene3D" id="3.40.50.1000">
    <property type="entry name" value="HAD superfamily/HAD-like"/>
    <property type="match status" value="1"/>
</dbReference>
<dbReference type="Pfam" id="PF13242">
    <property type="entry name" value="Hydrolase_like"/>
    <property type="match status" value="1"/>
</dbReference>
<keyword evidence="2" id="KW-1185">Reference proteome</keyword>
<dbReference type="Proteomes" id="UP000070675">
    <property type="component" value="Unassembled WGS sequence"/>
</dbReference>
<sequence>MQLRHFNAHPLDEKRVMKLFTADAYIARVSLIDLDALWDAGIRCLLLDRDNTCVSRKTKQVPDDILAWIRKAQAAGFSICLVSNNFFSRDVAHTAQLLGVHKIDHAMKPAPWALHKAMHHVGVAKNEVVLIGDQVFTDVVAGKLSGISTILVRPLSVTDLFYTKLFRIVEHRILRSVHFEGETSPEGEASPEE</sequence>
<dbReference type="InterPro" id="IPR010021">
    <property type="entry name" value="PGPP1/Gep4"/>
</dbReference>